<keyword evidence="2" id="KW-1185">Reference proteome</keyword>
<dbReference type="SUPFAM" id="SSF48403">
    <property type="entry name" value="Ankyrin repeat"/>
    <property type="match status" value="1"/>
</dbReference>
<organism evidence="1 2">
    <name type="scientific">Ilex paraguariensis</name>
    <name type="common">yerba mate</name>
    <dbReference type="NCBI Taxonomy" id="185542"/>
    <lineage>
        <taxon>Eukaryota</taxon>
        <taxon>Viridiplantae</taxon>
        <taxon>Streptophyta</taxon>
        <taxon>Embryophyta</taxon>
        <taxon>Tracheophyta</taxon>
        <taxon>Spermatophyta</taxon>
        <taxon>Magnoliopsida</taxon>
        <taxon>eudicotyledons</taxon>
        <taxon>Gunneridae</taxon>
        <taxon>Pentapetalae</taxon>
        <taxon>asterids</taxon>
        <taxon>campanulids</taxon>
        <taxon>Aquifoliales</taxon>
        <taxon>Aquifoliaceae</taxon>
        <taxon>Ilex</taxon>
    </lineage>
</organism>
<proteinExistence type="predicted"/>
<evidence type="ECO:0000313" key="1">
    <source>
        <dbReference type="EMBL" id="CAK9169116.1"/>
    </source>
</evidence>
<dbReference type="Proteomes" id="UP001642360">
    <property type="component" value="Unassembled WGS sequence"/>
</dbReference>
<accession>A0ABC8TIB5</accession>
<dbReference type="AlphaFoldDB" id="A0ABC8TIB5"/>
<comment type="caution">
    <text evidence="1">The sequence shown here is derived from an EMBL/GenBank/DDBJ whole genome shotgun (WGS) entry which is preliminary data.</text>
</comment>
<dbReference type="PANTHER" id="PTHR24177">
    <property type="entry name" value="CASKIN"/>
    <property type="match status" value="1"/>
</dbReference>
<dbReference type="PANTHER" id="PTHR24177:SF365">
    <property type="entry name" value="ANKYRIN REPEAT-CONTAINING PROTEIN NPR4-LIKE ISOFORM X1"/>
    <property type="match status" value="1"/>
</dbReference>
<dbReference type="InterPro" id="IPR036770">
    <property type="entry name" value="Ankyrin_rpt-contain_sf"/>
</dbReference>
<dbReference type="EMBL" id="CAUOFW020005247">
    <property type="protein sequence ID" value="CAK9169116.1"/>
    <property type="molecule type" value="Genomic_DNA"/>
</dbReference>
<protein>
    <submittedName>
        <fullName evidence="1">Uncharacterized protein</fullName>
    </submittedName>
</protein>
<name>A0ABC8TIB5_9AQUA</name>
<gene>
    <name evidence="1" type="ORF">ILEXP_LOCUS38560</name>
</gene>
<reference evidence="1 2" key="1">
    <citation type="submission" date="2024-02" db="EMBL/GenBank/DDBJ databases">
        <authorList>
            <person name="Vignale AGUSTIN F."/>
            <person name="Sosa J E."/>
            <person name="Modenutti C."/>
        </authorList>
    </citation>
    <scope>NUCLEOTIDE SEQUENCE [LARGE SCALE GENOMIC DNA]</scope>
</reference>
<evidence type="ECO:0000313" key="2">
    <source>
        <dbReference type="Proteomes" id="UP001642360"/>
    </source>
</evidence>
<dbReference type="Gene3D" id="1.25.40.20">
    <property type="entry name" value="Ankyrin repeat-containing domain"/>
    <property type="match status" value="1"/>
</dbReference>
<sequence length="141" mass="16463">MAILQKYPQAADSFDENGRNILHITVEQKHRFLYEYLISSLAYKDRMLADIDNGGNTILHLASCVQNPATSHPRITDVASQWRVNYPIRKKRGSVPLTNQMSWDVLWFKRVKHDTYPHLRHVRNMDGMTAEELFEENYSSV</sequence>